<dbReference type="PANTHER" id="PTHR15254">
    <property type="entry name" value="FANCONI ANEMIA GROUP G PROTEIN FAMILY MEMBER"/>
    <property type="match status" value="1"/>
</dbReference>
<evidence type="ECO:0000313" key="2">
    <source>
        <dbReference type="Proteomes" id="UP000694397"/>
    </source>
</evidence>
<dbReference type="SUPFAM" id="SSF48452">
    <property type="entry name" value="TPR-like"/>
    <property type="match status" value="2"/>
</dbReference>
<dbReference type="PANTHER" id="PTHR15254:SF2">
    <property type="entry name" value="FANCONI ANEMIA GROUP G PROTEIN"/>
    <property type="match status" value="1"/>
</dbReference>
<reference evidence="1" key="3">
    <citation type="submission" date="2025-09" db="UniProtKB">
        <authorList>
            <consortium name="Ensembl"/>
        </authorList>
    </citation>
    <scope>IDENTIFICATION</scope>
</reference>
<dbReference type="InterPro" id="IPR019734">
    <property type="entry name" value="TPR_rpt"/>
</dbReference>
<dbReference type="Ensembl" id="ENSSFOT00015029096.2">
    <property type="protein sequence ID" value="ENSSFOP00015028772.2"/>
    <property type="gene ID" value="ENSSFOG00015018479.2"/>
</dbReference>
<dbReference type="GO" id="GO:0043240">
    <property type="term" value="C:Fanconi anaemia nuclear complex"/>
    <property type="evidence" value="ECO:0007669"/>
    <property type="project" value="InterPro"/>
</dbReference>
<dbReference type="InterPro" id="IPR011990">
    <property type="entry name" value="TPR-like_helical_dom_sf"/>
</dbReference>
<dbReference type="Proteomes" id="UP000694397">
    <property type="component" value="Chromosome 17"/>
</dbReference>
<dbReference type="AlphaFoldDB" id="A0A8C9RYD7"/>
<dbReference type="SMART" id="SM00028">
    <property type="entry name" value="TPR"/>
    <property type="match status" value="3"/>
</dbReference>
<dbReference type="OrthoDB" id="6355951at2759"/>
<dbReference type="GO" id="GO:0036297">
    <property type="term" value="P:interstrand cross-link repair"/>
    <property type="evidence" value="ECO:0007669"/>
    <property type="project" value="InterPro"/>
</dbReference>
<sequence length="643" mass="71966">MYPRMSFGSCWDTWVKENNIFVTKWKCAERNRKGEQQDARREYYGEMCNLLRRVQGVLPVTGSVRLELAVLYNTSLFSLSLSDREETRRLVVEGLTRVLEAFGCEPPGSDLLVLWRAVLQALQSSECLSAIHQLLCVQWALWLTTGQLDMIQEVLPSHSQVTIRSPSGHLPPLIQDLVFPSEENSSLLVVISPRELKELTHICTLIAKGVRKLREGEEAEALQAFQDAALLPAPRKLLAQIHTLSGMCLAKLGRPQSSLQCYRNAMEVDFGCRSALYQSCVVYQRLGNTQAEMEALRLLHSVVVSPTSESTSNMIPLISHVDLLRSQALEGIFSVPAPVGIQHMLAQRCLHSGRITEAADHYLDLLASFQSDTKILMIADGHSTLPRIPDIYLEAAVTMLKAKRFWDSIAVCEEVLKKTVELIPGRLVLNLSIKEGMETESVAPSIPGTEDFAGRNGEAREQLKYVLWAGTALLIQGQAYSWLKENKEAITSLTRSINLLVKVHFLHKDWKYGDLGDKEAAGSDVQALQRLKGLALASRGVSFMDRGQDSVALQDFQLSLQASPGFESVQRWLVHALRKLKREDEALSFSKSMRKTTSEPEAPSYPTGILPVLLHLESYLEDRMPVDSELLKSRHVWSREVTP</sequence>
<gene>
    <name evidence="1" type="primary">fancg</name>
</gene>
<reference evidence="1 2" key="1">
    <citation type="submission" date="2019-04" db="EMBL/GenBank/DDBJ databases">
        <authorList>
            <consortium name="Wellcome Sanger Institute Data Sharing"/>
        </authorList>
    </citation>
    <scope>NUCLEOTIDE SEQUENCE [LARGE SCALE GENOMIC DNA]</scope>
</reference>
<dbReference type="GeneTree" id="ENSGT00390000007195"/>
<evidence type="ECO:0000313" key="1">
    <source>
        <dbReference type="Ensembl" id="ENSSFOP00015028772.2"/>
    </source>
</evidence>
<dbReference type="InterPro" id="IPR039684">
    <property type="entry name" value="FANCG"/>
</dbReference>
<protein>
    <submittedName>
        <fullName evidence="1">FA complementation group G</fullName>
    </submittedName>
</protein>
<keyword evidence="2" id="KW-1185">Reference proteome</keyword>
<accession>A0A8C9RYD7</accession>
<dbReference type="Gene3D" id="1.25.40.10">
    <property type="entry name" value="Tetratricopeptide repeat domain"/>
    <property type="match status" value="2"/>
</dbReference>
<proteinExistence type="predicted"/>
<name>A0A8C9RYD7_SCLFO</name>
<organism evidence="1 2">
    <name type="scientific">Scleropages formosus</name>
    <name type="common">Asian bonytongue</name>
    <name type="synonym">Osteoglossum formosum</name>
    <dbReference type="NCBI Taxonomy" id="113540"/>
    <lineage>
        <taxon>Eukaryota</taxon>
        <taxon>Metazoa</taxon>
        <taxon>Chordata</taxon>
        <taxon>Craniata</taxon>
        <taxon>Vertebrata</taxon>
        <taxon>Euteleostomi</taxon>
        <taxon>Actinopterygii</taxon>
        <taxon>Neopterygii</taxon>
        <taxon>Teleostei</taxon>
        <taxon>Osteoglossocephala</taxon>
        <taxon>Osteoglossomorpha</taxon>
        <taxon>Osteoglossiformes</taxon>
        <taxon>Osteoglossidae</taxon>
        <taxon>Scleropages</taxon>
    </lineage>
</organism>
<reference evidence="1" key="2">
    <citation type="submission" date="2025-08" db="UniProtKB">
        <authorList>
            <consortium name="Ensembl"/>
        </authorList>
    </citation>
    <scope>IDENTIFICATION</scope>
</reference>